<dbReference type="InterPro" id="IPR011044">
    <property type="entry name" value="Quino_amine_DH_bsu"/>
</dbReference>
<feature type="chain" id="PRO_5013118233" description="Twin-arginine translocation pathway signal" evidence="1">
    <location>
        <begin position="24"/>
        <end position="359"/>
    </location>
</feature>
<accession>A0A1X6ZIL6</accession>
<proteinExistence type="predicted"/>
<evidence type="ECO:0008006" key="4">
    <source>
        <dbReference type="Google" id="ProtNLM"/>
    </source>
</evidence>
<dbReference type="SUPFAM" id="SSF50969">
    <property type="entry name" value="YVTN repeat-like/Quinoprotein amine dehydrogenase"/>
    <property type="match status" value="1"/>
</dbReference>
<evidence type="ECO:0000313" key="2">
    <source>
        <dbReference type="EMBL" id="SLN50685.1"/>
    </source>
</evidence>
<dbReference type="Proteomes" id="UP000193963">
    <property type="component" value="Unassembled WGS sequence"/>
</dbReference>
<reference evidence="2 3" key="1">
    <citation type="submission" date="2017-03" db="EMBL/GenBank/DDBJ databases">
        <authorList>
            <person name="Afonso C.L."/>
            <person name="Miller P.J."/>
            <person name="Scott M.A."/>
            <person name="Spackman E."/>
            <person name="Goraichik I."/>
            <person name="Dimitrov K.M."/>
            <person name="Suarez D.L."/>
            <person name="Swayne D.E."/>
        </authorList>
    </citation>
    <scope>NUCLEOTIDE SEQUENCE [LARGE SCALE GENOMIC DNA]</scope>
    <source>
        <strain evidence="2 3">CECT 7751</strain>
    </source>
</reference>
<dbReference type="InterPro" id="IPR008311">
    <property type="entry name" value="UCP028101"/>
</dbReference>
<protein>
    <recommendedName>
        <fullName evidence="4">Twin-arginine translocation pathway signal</fullName>
    </recommendedName>
</protein>
<dbReference type="AlphaFoldDB" id="A0A1X6ZIL6"/>
<sequence length="359" mass="38410">MIPRRAFLAAMAASALTPRLSWADAGSPAFLAFAKEPDGQHALFGIDVMGHDVFRVPMPGRGHAGAAHPVAPEAVGFARRPGTFARVIDCANGRVLTELHSPEGRHFMGHGSFLQGGDILATLENDYISTRGKIGLWSRSQGYKRVGEIETHGVGPHEALQMADGTLVVANGGIQTDPRVEDGRGKLNLPTMQPSLAYITPEGELLEQVFLDPDLHLNSIRHLAMTGDGLVGFAMQWQGDTMDGVPLLGLHRRGWAEAKLAEAPLGEQLAMNGYAGSVALSGDGRYFGITSPRGGRLHIFDHGANFVAVHRRPDICGLAAGPEGFLATDGLGGVWHATAEEFQPFTRAERAWDNHVVTL</sequence>
<dbReference type="Pfam" id="PF07433">
    <property type="entry name" value="DUF1513"/>
    <property type="match status" value="1"/>
</dbReference>
<dbReference type="PROSITE" id="PS51318">
    <property type="entry name" value="TAT"/>
    <property type="match status" value="1"/>
</dbReference>
<evidence type="ECO:0000313" key="3">
    <source>
        <dbReference type="Proteomes" id="UP000193963"/>
    </source>
</evidence>
<feature type="signal peptide" evidence="1">
    <location>
        <begin position="1"/>
        <end position="23"/>
    </location>
</feature>
<dbReference type="OrthoDB" id="5624218at2"/>
<dbReference type="RefSeq" id="WP_085888513.1">
    <property type="nucleotide sequence ID" value="NZ_FWFN01000004.1"/>
</dbReference>
<keyword evidence="1" id="KW-0732">Signal</keyword>
<name>A0A1X6ZIL6_9RHOB</name>
<gene>
    <name evidence="2" type="ORF">PSM7751_02482</name>
</gene>
<dbReference type="PIRSF" id="PIRSF028101">
    <property type="entry name" value="UCP028101"/>
    <property type="match status" value="1"/>
</dbReference>
<dbReference type="EMBL" id="FWFN01000004">
    <property type="protein sequence ID" value="SLN50685.1"/>
    <property type="molecule type" value="Genomic_DNA"/>
</dbReference>
<evidence type="ECO:0000256" key="1">
    <source>
        <dbReference type="SAM" id="SignalP"/>
    </source>
</evidence>
<dbReference type="InterPro" id="IPR006311">
    <property type="entry name" value="TAT_signal"/>
</dbReference>
<keyword evidence="3" id="KW-1185">Reference proteome</keyword>
<organism evidence="2 3">
    <name type="scientific">Pseudooceanicola marinus</name>
    <dbReference type="NCBI Taxonomy" id="396013"/>
    <lineage>
        <taxon>Bacteria</taxon>
        <taxon>Pseudomonadati</taxon>
        <taxon>Pseudomonadota</taxon>
        <taxon>Alphaproteobacteria</taxon>
        <taxon>Rhodobacterales</taxon>
        <taxon>Paracoccaceae</taxon>
        <taxon>Pseudooceanicola</taxon>
    </lineage>
</organism>